<evidence type="ECO:0000313" key="1">
    <source>
        <dbReference type="EMBL" id="RVW91857.1"/>
    </source>
</evidence>
<dbReference type="Proteomes" id="UP000288805">
    <property type="component" value="Unassembled WGS sequence"/>
</dbReference>
<organism evidence="1 2">
    <name type="scientific">Vitis vinifera</name>
    <name type="common">Grape</name>
    <dbReference type="NCBI Taxonomy" id="29760"/>
    <lineage>
        <taxon>Eukaryota</taxon>
        <taxon>Viridiplantae</taxon>
        <taxon>Streptophyta</taxon>
        <taxon>Embryophyta</taxon>
        <taxon>Tracheophyta</taxon>
        <taxon>Spermatophyta</taxon>
        <taxon>Magnoliopsida</taxon>
        <taxon>eudicotyledons</taxon>
        <taxon>Gunneridae</taxon>
        <taxon>Pentapetalae</taxon>
        <taxon>rosids</taxon>
        <taxon>Vitales</taxon>
        <taxon>Vitaceae</taxon>
        <taxon>Viteae</taxon>
        <taxon>Vitis</taxon>
    </lineage>
</organism>
<proteinExistence type="predicted"/>
<dbReference type="Gene3D" id="2.60.40.1470">
    <property type="entry name" value="ApaG domain"/>
    <property type="match status" value="1"/>
</dbReference>
<protein>
    <submittedName>
        <fullName evidence="1">Uncharacterized protein</fullName>
    </submittedName>
</protein>
<dbReference type="EMBL" id="QGNW01000141">
    <property type="protein sequence ID" value="RVW91857.1"/>
    <property type="molecule type" value="Genomic_DNA"/>
</dbReference>
<accession>A0A438I5A3</accession>
<dbReference type="AlphaFoldDB" id="A0A438I5A3"/>
<name>A0A438I5A3_VITVI</name>
<reference evidence="1 2" key="1">
    <citation type="journal article" date="2018" name="PLoS Genet.">
        <title>Population sequencing reveals clonal diversity and ancestral inbreeding in the grapevine cultivar Chardonnay.</title>
        <authorList>
            <person name="Roach M.J."/>
            <person name="Johnson D.L."/>
            <person name="Bohlmann J."/>
            <person name="van Vuuren H.J."/>
            <person name="Jones S.J."/>
            <person name="Pretorius I.S."/>
            <person name="Schmidt S.A."/>
            <person name="Borneman A.R."/>
        </authorList>
    </citation>
    <scope>NUCLEOTIDE SEQUENCE [LARGE SCALE GENOMIC DNA]</scope>
    <source>
        <strain evidence="2">cv. Chardonnay</strain>
        <tissue evidence="1">Leaf</tissue>
    </source>
</reference>
<dbReference type="InterPro" id="IPR036767">
    <property type="entry name" value="ApaG_sf"/>
</dbReference>
<gene>
    <name evidence="1" type="ORF">CK203_030279</name>
</gene>
<sequence>MDEVENLLLCLSGKSVIVDVEDRVRWRESKDSMFLVKVLYKALEMESTTCFPMKIIWNSSVQLKETLLGWKGAFVGKKHRAVWNAGPLCLFWSVWKTRSKIAFDNVSTLVSWGEEFVYESCTPLSSSQGSIEGAFTFVPGRIQSVDQPGNDWQTQKAVHLRLKWAGFLSSFQTTFSDVTIQEGKSLEYQQHSSAFSAAKYFGQKTEKEVLRSELFDRNEGAYVALGAASQSIYPIFNLCFRFGSSPSDQILLHIFSLGFFDLDSSLDKVAAVHPTYYNERINPDPLAILPFHLLTFMK</sequence>
<comment type="caution">
    <text evidence="1">The sequence shown here is derived from an EMBL/GenBank/DDBJ whole genome shotgun (WGS) entry which is preliminary data.</text>
</comment>
<evidence type="ECO:0000313" key="2">
    <source>
        <dbReference type="Proteomes" id="UP000288805"/>
    </source>
</evidence>